<organism evidence="1">
    <name type="scientific">Myoviridae sp. cte5Z19</name>
    <dbReference type="NCBI Taxonomy" id="2825145"/>
    <lineage>
        <taxon>Viruses</taxon>
        <taxon>Duplodnaviria</taxon>
        <taxon>Heunggongvirae</taxon>
        <taxon>Uroviricota</taxon>
        <taxon>Caudoviricetes</taxon>
    </lineage>
</organism>
<evidence type="ECO:0000313" key="1">
    <source>
        <dbReference type="EMBL" id="DAD98186.1"/>
    </source>
</evidence>
<proteinExistence type="predicted"/>
<accession>A0A8S5NVF5</accession>
<reference evidence="1" key="1">
    <citation type="journal article" date="2021" name="Proc. Natl. Acad. Sci. U.S.A.">
        <title>A Catalog of Tens of Thousands of Viruses from Human Metagenomes Reveals Hidden Associations with Chronic Diseases.</title>
        <authorList>
            <person name="Tisza M.J."/>
            <person name="Buck C.B."/>
        </authorList>
    </citation>
    <scope>NUCLEOTIDE SEQUENCE</scope>
    <source>
        <strain evidence="1">Cte5Z19</strain>
    </source>
</reference>
<sequence length="66" mass="7195">MSGRKIAVDKKLVKDIIDKGICSKCGGTLSYRVVEMGECGKIMIIKCENCGDELVLDLESQDNTLS</sequence>
<name>A0A8S5NVF5_9CAUD</name>
<dbReference type="EMBL" id="BK015255">
    <property type="protein sequence ID" value="DAD98186.1"/>
    <property type="molecule type" value="Genomic_DNA"/>
</dbReference>
<protein>
    <submittedName>
        <fullName evidence="1">Transcription initiation factor IIE, alpha FINGER, Transcription</fullName>
    </submittedName>
</protein>